<name>A0A9W7B6Z4_9STRA</name>
<feature type="region of interest" description="Disordered" evidence="11">
    <location>
        <begin position="1"/>
        <end position="35"/>
    </location>
</feature>
<feature type="transmembrane region" description="Helical" evidence="12">
    <location>
        <begin position="68"/>
        <end position="89"/>
    </location>
</feature>
<feature type="transmembrane region" description="Helical" evidence="12">
    <location>
        <begin position="200"/>
        <end position="221"/>
    </location>
</feature>
<dbReference type="SMART" id="SM00665">
    <property type="entry name" value="B561"/>
    <property type="match status" value="1"/>
</dbReference>
<comment type="caution">
    <text evidence="14">The sequence shown here is derived from an EMBL/GenBank/DDBJ whole genome shotgun (WGS) entry which is preliminary data.</text>
</comment>
<reference evidence="15" key="1">
    <citation type="journal article" date="2023" name="Commun. Biol.">
        <title>Genome analysis of Parmales, the sister group of diatoms, reveals the evolutionary specialization of diatoms from phago-mixotrophs to photoautotrophs.</title>
        <authorList>
            <person name="Ban H."/>
            <person name="Sato S."/>
            <person name="Yoshikawa S."/>
            <person name="Yamada K."/>
            <person name="Nakamura Y."/>
            <person name="Ichinomiya M."/>
            <person name="Sato N."/>
            <person name="Blanc-Mathieu R."/>
            <person name="Endo H."/>
            <person name="Kuwata A."/>
            <person name="Ogata H."/>
        </authorList>
    </citation>
    <scope>NUCLEOTIDE SEQUENCE [LARGE SCALE GENOMIC DNA]</scope>
</reference>
<dbReference type="EMBL" id="BLQM01000352">
    <property type="protein sequence ID" value="GMH85002.1"/>
    <property type="molecule type" value="Genomic_DNA"/>
</dbReference>
<evidence type="ECO:0000256" key="1">
    <source>
        <dbReference type="ARBA" id="ARBA00001970"/>
    </source>
</evidence>
<dbReference type="GO" id="GO:0016020">
    <property type="term" value="C:membrane"/>
    <property type="evidence" value="ECO:0007669"/>
    <property type="project" value="UniProtKB-SubCell"/>
</dbReference>
<comment type="subcellular location">
    <subcellularLocation>
        <location evidence="2">Membrane</location>
        <topology evidence="2">Multi-pass membrane protein</topology>
    </subcellularLocation>
</comment>
<keyword evidence="3" id="KW-0813">Transport</keyword>
<dbReference type="InterPro" id="IPR006593">
    <property type="entry name" value="Cyt_b561/ferric_Rdtase_TM"/>
</dbReference>
<evidence type="ECO:0000256" key="3">
    <source>
        <dbReference type="ARBA" id="ARBA00022448"/>
    </source>
</evidence>
<keyword evidence="4" id="KW-0349">Heme</keyword>
<keyword evidence="8 12" id="KW-1133">Transmembrane helix</keyword>
<evidence type="ECO:0000256" key="11">
    <source>
        <dbReference type="SAM" id="MobiDB-lite"/>
    </source>
</evidence>
<dbReference type="PANTHER" id="PTHR15422">
    <property type="entry name" value="OS05G0565100 PROTEIN"/>
    <property type="match status" value="1"/>
</dbReference>
<feature type="compositionally biased region" description="Pro residues" evidence="11">
    <location>
        <begin position="16"/>
        <end position="32"/>
    </location>
</feature>
<dbReference type="Proteomes" id="UP001162640">
    <property type="component" value="Unassembled WGS sequence"/>
</dbReference>
<evidence type="ECO:0000256" key="2">
    <source>
        <dbReference type="ARBA" id="ARBA00004141"/>
    </source>
</evidence>
<comment type="cofactor">
    <cofactor evidence="1">
        <name>heme b</name>
        <dbReference type="ChEBI" id="CHEBI:60344"/>
    </cofactor>
</comment>
<evidence type="ECO:0000259" key="13">
    <source>
        <dbReference type="SMART" id="SM00665"/>
    </source>
</evidence>
<evidence type="ECO:0000313" key="15">
    <source>
        <dbReference type="Proteomes" id="UP001162640"/>
    </source>
</evidence>
<dbReference type="Pfam" id="PF03188">
    <property type="entry name" value="Cytochrom_B561"/>
    <property type="match status" value="1"/>
</dbReference>
<gene>
    <name evidence="14" type="ORF">TL16_g10093</name>
</gene>
<feature type="domain" description="Cytochrome b561" evidence="13">
    <location>
        <begin position="71"/>
        <end position="194"/>
    </location>
</feature>
<evidence type="ECO:0000256" key="10">
    <source>
        <dbReference type="ARBA" id="ARBA00023136"/>
    </source>
</evidence>
<dbReference type="Gene3D" id="1.20.120.1770">
    <property type="match status" value="1"/>
</dbReference>
<protein>
    <recommendedName>
        <fullName evidence="13">Cytochrome b561 domain-containing protein</fullName>
    </recommendedName>
</protein>
<evidence type="ECO:0000256" key="5">
    <source>
        <dbReference type="ARBA" id="ARBA00022692"/>
    </source>
</evidence>
<keyword evidence="10 12" id="KW-0472">Membrane</keyword>
<feature type="transmembrane region" description="Helical" evidence="12">
    <location>
        <begin position="101"/>
        <end position="121"/>
    </location>
</feature>
<feature type="transmembrane region" description="Helical" evidence="12">
    <location>
        <begin position="41"/>
        <end position="62"/>
    </location>
</feature>
<keyword evidence="7" id="KW-0249">Electron transport</keyword>
<keyword evidence="9" id="KW-0408">Iron</keyword>
<keyword evidence="5 12" id="KW-0812">Transmembrane</keyword>
<evidence type="ECO:0000256" key="12">
    <source>
        <dbReference type="SAM" id="Phobius"/>
    </source>
</evidence>
<accession>A0A9W7B6Z4</accession>
<evidence type="ECO:0000256" key="8">
    <source>
        <dbReference type="ARBA" id="ARBA00022989"/>
    </source>
</evidence>
<feature type="transmembrane region" description="Helical" evidence="12">
    <location>
        <begin position="136"/>
        <end position="156"/>
    </location>
</feature>
<proteinExistence type="predicted"/>
<evidence type="ECO:0000256" key="9">
    <source>
        <dbReference type="ARBA" id="ARBA00023004"/>
    </source>
</evidence>
<dbReference type="GO" id="GO:0140575">
    <property type="term" value="F:transmembrane monodehydroascorbate reductase activity"/>
    <property type="evidence" value="ECO:0007669"/>
    <property type="project" value="InterPro"/>
</dbReference>
<evidence type="ECO:0000256" key="7">
    <source>
        <dbReference type="ARBA" id="ARBA00022982"/>
    </source>
</evidence>
<dbReference type="GO" id="GO:0046872">
    <property type="term" value="F:metal ion binding"/>
    <property type="evidence" value="ECO:0007669"/>
    <property type="project" value="UniProtKB-KW"/>
</dbReference>
<dbReference type="AlphaFoldDB" id="A0A9W7B6Z4"/>
<organism evidence="14 15">
    <name type="scientific">Triparma laevis f. inornata</name>
    <dbReference type="NCBI Taxonomy" id="1714386"/>
    <lineage>
        <taxon>Eukaryota</taxon>
        <taxon>Sar</taxon>
        <taxon>Stramenopiles</taxon>
        <taxon>Ochrophyta</taxon>
        <taxon>Bolidophyceae</taxon>
        <taxon>Parmales</taxon>
        <taxon>Triparmaceae</taxon>
        <taxon>Triparma</taxon>
    </lineage>
</organism>
<evidence type="ECO:0000313" key="14">
    <source>
        <dbReference type="EMBL" id="GMH85002.1"/>
    </source>
</evidence>
<evidence type="ECO:0000256" key="4">
    <source>
        <dbReference type="ARBA" id="ARBA00022617"/>
    </source>
</evidence>
<dbReference type="InterPro" id="IPR045150">
    <property type="entry name" value="CYB561D1/2"/>
</dbReference>
<keyword evidence="6" id="KW-0479">Metal-binding</keyword>
<evidence type="ECO:0000256" key="6">
    <source>
        <dbReference type="ARBA" id="ARBA00022723"/>
    </source>
</evidence>
<sequence length="222" mass="24325">MNSKSYKTLPPESDTLPPPTHPTHLTPAPPSTMPSKISEKATHAFALVSLVYSVLLGLSLGTKKGWRLFTYHPLLLTVATSIFVIAAMYKKIGGLQYTRLHGNLSFLGLCLVLGGVSAIYYNKEWNAHSSHFESNHALLGGSVLSIMCILLLNGLIAIHPDWGKLKTNKTIRLAHKMTGRFILVSMCFAIWQGAKKVAPGFYETDVAVGVPAAFWAFLLFWA</sequence>
<feature type="transmembrane region" description="Helical" evidence="12">
    <location>
        <begin position="177"/>
        <end position="194"/>
    </location>
</feature>